<dbReference type="AlphaFoldDB" id="A0A9W7BZA8"/>
<feature type="compositionally biased region" description="Low complexity" evidence="6">
    <location>
        <begin position="1037"/>
        <end position="1046"/>
    </location>
</feature>
<evidence type="ECO:0000259" key="7">
    <source>
        <dbReference type="PROSITE" id="PS50166"/>
    </source>
</evidence>
<dbReference type="GO" id="GO:0005634">
    <property type="term" value="C:nucleus"/>
    <property type="evidence" value="ECO:0007669"/>
    <property type="project" value="UniProtKB-SubCell"/>
</dbReference>
<protein>
    <recommendedName>
        <fullName evidence="7">Importin N-terminal domain-containing protein</fullName>
    </recommendedName>
</protein>
<dbReference type="Pfam" id="PF08767">
    <property type="entry name" value="CRM1_C"/>
    <property type="match status" value="1"/>
</dbReference>
<gene>
    <name evidence="8" type="ORF">TrVE_jg1839</name>
</gene>
<dbReference type="GO" id="GO:0005049">
    <property type="term" value="F:nuclear export signal receptor activity"/>
    <property type="evidence" value="ECO:0007669"/>
    <property type="project" value="InterPro"/>
</dbReference>
<accession>A0A9W7BZA8</accession>
<keyword evidence="3" id="KW-0813">Transport</keyword>
<evidence type="ECO:0000256" key="3">
    <source>
        <dbReference type="ARBA" id="ARBA00022448"/>
    </source>
</evidence>
<dbReference type="InterPro" id="IPR016024">
    <property type="entry name" value="ARM-type_fold"/>
</dbReference>
<dbReference type="InterPro" id="IPR001494">
    <property type="entry name" value="Importin-beta_N"/>
</dbReference>
<dbReference type="Gene3D" id="1.25.10.10">
    <property type="entry name" value="Leucine-rich Repeat Variant"/>
    <property type="match status" value="1"/>
</dbReference>
<dbReference type="SMART" id="SM00913">
    <property type="entry name" value="IBN_N"/>
    <property type="match status" value="1"/>
</dbReference>
<dbReference type="Pfam" id="PF18777">
    <property type="entry name" value="CRM1_repeat"/>
    <property type="match status" value="1"/>
</dbReference>
<evidence type="ECO:0000256" key="6">
    <source>
        <dbReference type="SAM" id="MobiDB-lite"/>
    </source>
</evidence>
<dbReference type="Pfam" id="PF18787">
    <property type="entry name" value="CRM1_repeat_3"/>
    <property type="match status" value="1"/>
</dbReference>
<feature type="domain" description="Importin N-terminal" evidence="7">
    <location>
        <begin position="38"/>
        <end position="104"/>
    </location>
</feature>
<dbReference type="Proteomes" id="UP001165160">
    <property type="component" value="Unassembled WGS sequence"/>
</dbReference>
<evidence type="ECO:0000313" key="8">
    <source>
        <dbReference type="EMBL" id="GMI00317.1"/>
    </source>
</evidence>
<dbReference type="InterPro" id="IPR011989">
    <property type="entry name" value="ARM-like"/>
</dbReference>
<dbReference type="PROSITE" id="PS50166">
    <property type="entry name" value="IMPORTIN_B_NT"/>
    <property type="match status" value="1"/>
</dbReference>
<organism evidence="8 9">
    <name type="scientific">Triparma verrucosa</name>
    <dbReference type="NCBI Taxonomy" id="1606542"/>
    <lineage>
        <taxon>Eukaryota</taxon>
        <taxon>Sar</taxon>
        <taxon>Stramenopiles</taxon>
        <taxon>Ochrophyta</taxon>
        <taxon>Bolidophyceae</taxon>
        <taxon>Parmales</taxon>
        <taxon>Triparmaceae</taxon>
        <taxon>Triparma</taxon>
    </lineage>
</organism>
<dbReference type="PANTHER" id="PTHR11223">
    <property type="entry name" value="EXPORTIN 1/5"/>
    <property type="match status" value="1"/>
</dbReference>
<dbReference type="SMART" id="SM01102">
    <property type="entry name" value="CRM1_C"/>
    <property type="match status" value="1"/>
</dbReference>
<dbReference type="InterPro" id="IPR013598">
    <property type="entry name" value="Exportin-1/Importin-b-like"/>
</dbReference>
<keyword evidence="5" id="KW-0539">Nucleus</keyword>
<proteinExistence type="inferred from homology"/>
<dbReference type="GO" id="GO:0005737">
    <property type="term" value="C:cytoplasm"/>
    <property type="evidence" value="ECO:0007669"/>
    <property type="project" value="TreeGrafter"/>
</dbReference>
<dbReference type="InterPro" id="IPR014877">
    <property type="entry name" value="XPO1_C_dom"/>
</dbReference>
<sequence>MEEAQVKLLDFSQAFDVSLLDQVITTAYNPTHPSRNDANTILMALQANADMWTRSDAILEQSKEMMSRYFALSLLEDAVRTRWKILPSEQREGIKNYIVTKVIEMSSTPLDPQTKPFVGKLNLTLITVLKQEWPHNWPTFISDLVGSSKTSELLCENNMKILCLLSEEVFEFGKEDMTSQKCKVMKESLNEEFSSVYQLCEFILTHSKKESLLVVTLNTLQRFLTWIPLGFIFQTNLIHTLLDNFFPVPAFRSSALQCLTEIATLTDLEPQYDTLFQSLYMKFLARLGEFLPINGGWWVGERTDAELAFIRHLSLFFCGFFKAHLKTLETPSHSVSLLTGLEYLVRISEVPDNEIFKICLDYWHLLAADLYESENKGAPVPQPLQIGGAGFQRKMQYQKILSGVRMVMISRMAKPEEVLIVEDENGDVVRETTKDTELLAQYKTMKECLVYLTHLNYDDTETIMLQKLSMQVDGTQWSWNNLNTLCWGIGSISGAMNEEEEKRFLVTVIKDLLGLCEKKRGKDNKAIVASNIMYVVGQYPRFLKQHWKFLKTVVNKLFEFMHEVHPGVQDMACDTFLKIAQKCKRKFVTLQAGETNPFIVELVDTLPQIISDLEPHQVQAFYESVGTLLSDRGQAVTINRVQLLQRLMNLPNRSWKMILDNANQGVESLMQPETIKEVIKILKSNSRVCATVGPLYIHQLKEIFLDMLNIYKVYSERISEAVKQGGKIATRHALTRSMRTVKQEVLKLLSVFIEMSDAPDCGPVDIATGFLPPVLDPILGDYKRNVAEARDAEVLGLFTVVIKKLKNHVEAEVPRIMDAVFEVTLQMITTNFEDFPDHRVKFFGFLRAVNLHCFASLFQLPAEHQRYVVDSVVWAMKHTGRDISETGLDILFELLQNVSTTPAVAQGFYQQFLLALIRDVLAVLTDRLHKSGFKMHATLLRTMFHLVKQEQVTVPLFDPATQPPGQTNVGFLTEHVSSLLLTSFPNLTSTQVKPFVAGLFDINIDLPTFKTHLRNFLIELTEFNVEDNKQLFEEEQQAQAAQQMAQRSAVPGMVKPSEIQGEMDDDL</sequence>
<dbReference type="GO" id="GO:0000055">
    <property type="term" value="P:ribosomal large subunit export from nucleus"/>
    <property type="evidence" value="ECO:0007669"/>
    <property type="project" value="TreeGrafter"/>
</dbReference>
<comment type="caution">
    <text evidence="8">The sequence shown here is derived from an EMBL/GenBank/DDBJ whole genome shotgun (WGS) entry which is preliminary data.</text>
</comment>
<dbReference type="InterPro" id="IPR040485">
    <property type="entry name" value="XPO1_repeat_3"/>
</dbReference>
<evidence type="ECO:0000313" key="9">
    <source>
        <dbReference type="Proteomes" id="UP001165160"/>
    </source>
</evidence>
<dbReference type="Pfam" id="PF18784">
    <property type="entry name" value="CRM1_repeat_2"/>
    <property type="match status" value="1"/>
</dbReference>
<dbReference type="Pfam" id="PF08389">
    <property type="entry name" value="Xpo1"/>
    <property type="match status" value="1"/>
</dbReference>
<evidence type="ECO:0000256" key="4">
    <source>
        <dbReference type="ARBA" id="ARBA00022927"/>
    </source>
</evidence>
<keyword evidence="9" id="KW-1185">Reference proteome</keyword>
<dbReference type="PANTHER" id="PTHR11223:SF2">
    <property type="entry name" value="EXPORTIN-1"/>
    <property type="match status" value="1"/>
</dbReference>
<dbReference type="InterPro" id="IPR041123">
    <property type="entry name" value="CRM1_repeat"/>
</dbReference>
<evidence type="ECO:0000256" key="5">
    <source>
        <dbReference type="ARBA" id="ARBA00023242"/>
    </source>
</evidence>
<comment type="similarity">
    <text evidence="2">Belongs to the exportin family.</text>
</comment>
<comment type="subcellular location">
    <subcellularLocation>
        <location evidence="1">Nucleus</location>
    </subcellularLocation>
</comment>
<feature type="region of interest" description="Disordered" evidence="6">
    <location>
        <begin position="1037"/>
        <end position="1067"/>
    </location>
</feature>
<reference evidence="9" key="1">
    <citation type="journal article" date="2023" name="Commun. Biol.">
        <title>Genome analysis of Parmales, the sister group of diatoms, reveals the evolutionary specialization of diatoms from phago-mixotrophs to photoautotrophs.</title>
        <authorList>
            <person name="Ban H."/>
            <person name="Sato S."/>
            <person name="Yoshikawa S."/>
            <person name="Yamada K."/>
            <person name="Nakamura Y."/>
            <person name="Ichinomiya M."/>
            <person name="Sato N."/>
            <person name="Blanc-Mathieu R."/>
            <person name="Endo H."/>
            <person name="Kuwata A."/>
            <person name="Ogata H."/>
        </authorList>
    </citation>
    <scope>NUCLEOTIDE SEQUENCE [LARGE SCALE GENOMIC DNA]</scope>
    <source>
        <strain evidence="9">NIES 3699</strain>
    </source>
</reference>
<dbReference type="GO" id="GO:0031267">
    <property type="term" value="F:small GTPase binding"/>
    <property type="evidence" value="ECO:0007669"/>
    <property type="project" value="InterPro"/>
</dbReference>
<dbReference type="FunFam" id="1.25.10.10:FF:000022">
    <property type="entry name" value="protein EXPORTIN 1A"/>
    <property type="match status" value="1"/>
</dbReference>
<dbReference type="GO" id="GO:0000056">
    <property type="term" value="P:ribosomal small subunit export from nucleus"/>
    <property type="evidence" value="ECO:0007669"/>
    <property type="project" value="TreeGrafter"/>
</dbReference>
<dbReference type="EMBL" id="BRXX01000246">
    <property type="protein sequence ID" value="GMI00317.1"/>
    <property type="molecule type" value="Genomic_DNA"/>
</dbReference>
<dbReference type="InterPro" id="IPR041235">
    <property type="entry name" value="Exp1_repeat_2"/>
</dbReference>
<evidence type="ECO:0000256" key="2">
    <source>
        <dbReference type="ARBA" id="ARBA00009466"/>
    </source>
</evidence>
<dbReference type="GO" id="GO:0006611">
    <property type="term" value="P:protein export from nucleus"/>
    <property type="evidence" value="ECO:0007669"/>
    <property type="project" value="InterPro"/>
</dbReference>
<name>A0A9W7BZA8_9STRA</name>
<dbReference type="Pfam" id="PF03810">
    <property type="entry name" value="IBN_N"/>
    <property type="match status" value="1"/>
</dbReference>
<evidence type="ECO:0000256" key="1">
    <source>
        <dbReference type="ARBA" id="ARBA00004123"/>
    </source>
</evidence>
<keyword evidence="4" id="KW-0653">Protein transport</keyword>
<dbReference type="SUPFAM" id="SSF48371">
    <property type="entry name" value="ARM repeat"/>
    <property type="match status" value="2"/>
</dbReference>
<dbReference type="InterPro" id="IPR045065">
    <property type="entry name" value="XPO1/5"/>
</dbReference>